<dbReference type="VEuPathDB" id="FungiDB:H310_03561"/>
<dbReference type="eggNOG" id="ENOG502QQJJ">
    <property type="taxonomic scope" value="Eukaryota"/>
</dbReference>
<dbReference type="STRING" id="157072.A0A024UK08"/>
<feature type="transmembrane region" description="Helical" evidence="6">
    <location>
        <begin position="88"/>
        <end position="113"/>
    </location>
</feature>
<gene>
    <name evidence="7" type="ORF">H310_03561</name>
</gene>
<feature type="region of interest" description="Disordered" evidence="5">
    <location>
        <begin position="319"/>
        <end position="364"/>
    </location>
</feature>
<evidence type="ECO:0000256" key="5">
    <source>
        <dbReference type="SAM" id="MobiDB-lite"/>
    </source>
</evidence>
<evidence type="ECO:0000256" key="4">
    <source>
        <dbReference type="ARBA" id="ARBA00023136"/>
    </source>
</evidence>
<accession>A0A024UK08</accession>
<evidence type="ECO:0000256" key="3">
    <source>
        <dbReference type="ARBA" id="ARBA00022989"/>
    </source>
</evidence>
<evidence type="ECO:0000256" key="2">
    <source>
        <dbReference type="ARBA" id="ARBA00022692"/>
    </source>
</evidence>
<evidence type="ECO:0000256" key="1">
    <source>
        <dbReference type="ARBA" id="ARBA00004141"/>
    </source>
</evidence>
<sequence length="364" mass="39388">MAWTAAKCYMLIMVVANIVFLAAGGFVLYAGIYLKTEHWADMFEGDTLSKAQGLNETVSWAVLIFASLIIVAATIGFFGAVFRVRFLLVIYAILCALSAIAFLAISGGGWFVFAKASSWKDKTYPADEKQERAFANRFNQVYCYATGANLCNNVAFSDAISTLAPNATEDVLSLVLHALKDILTEAGIVGMQSLCANYRQNGPVADLASLVPSFKLDPVCTGCETANQFSNLNSVFAWANAECAPDPAALKWCVGMLSAKTQGPDAEAPFRICRSKVYGALTKWTPIVVIPLSFVTIALFFLVFVACVVHRRGPQTSKNPLDQYKRDIIPPTAKNNPRGGLPVMPNPEARLKPLHATPGAPHMC</sequence>
<keyword evidence="3 6" id="KW-1133">Transmembrane helix</keyword>
<name>A0A024UK08_9STRA</name>
<dbReference type="GO" id="GO:0016020">
    <property type="term" value="C:membrane"/>
    <property type="evidence" value="ECO:0007669"/>
    <property type="project" value="UniProtKB-SubCell"/>
</dbReference>
<organism evidence="7">
    <name type="scientific">Aphanomyces invadans</name>
    <dbReference type="NCBI Taxonomy" id="157072"/>
    <lineage>
        <taxon>Eukaryota</taxon>
        <taxon>Sar</taxon>
        <taxon>Stramenopiles</taxon>
        <taxon>Oomycota</taxon>
        <taxon>Saprolegniomycetes</taxon>
        <taxon>Saprolegniales</taxon>
        <taxon>Verrucalvaceae</taxon>
        <taxon>Aphanomyces</taxon>
    </lineage>
</organism>
<feature type="transmembrane region" description="Helical" evidence="6">
    <location>
        <begin position="12"/>
        <end position="34"/>
    </location>
</feature>
<reference evidence="7" key="1">
    <citation type="submission" date="2013-12" db="EMBL/GenBank/DDBJ databases">
        <title>The Genome Sequence of Aphanomyces invadans NJM9701.</title>
        <authorList>
            <consortium name="The Broad Institute Genomics Platform"/>
            <person name="Russ C."/>
            <person name="Tyler B."/>
            <person name="van West P."/>
            <person name="Dieguez-Uribeondo J."/>
            <person name="Young S.K."/>
            <person name="Zeng Q."/>
            <person name="Gargeya S."/>
            <person name="Fitzgerald M."/>
            <person name="Abouelleil A."/>
            <person name="Alvarado L."/>
            <person name="Chapman S.B."/>
            <person name="Gainer-Dewar J."/>
            <person name="Goldberg J."/>
            <person name="Griggs A."/>
            <person name="Gujja S."/>
            <person name="Hansen M."/>
            <person name="Howarth C."/>
            <person name="Imamovic A."/>
            <person name="Ireland A."/>
            <person name="Larimer J."/>
            <person name="McCowan C."/>
            <person name="Murphy C."/>
            <person name="Pearson M."/>
            <person name="Poon T.W."/>
            <person name="Priest M."/>
            <person name="Roberts A."/>
            <person name="Saif S."/>
            <person name="Shea T."/>
            <person name="Sykes S."/>
            <person name="Wortman J."/>
            <person name="Nusbaum C."/>
            <person name="Birren B."/>
        </authorList>
    </citation>
    <scope>NUCLEOTIDE SEQUENCE [LARGE SCALE GENOMIC DNA]</scope>
    <source>
        <strain evidence="7">NJM9701</strain>
    </source>
</reference>
<proteinExistence type="predicted"/>
<dbReference type="GeneID" id="20080611"/>
<feature type="transmembrane region" description="Helical" evidence="6">
    <location>
        <begin position="58"/>
        <end position="81"/>
    </location>
</feature>
<keyword evidence="2 6" id="KW-0812">Transmembrane</keyword>
<keyword evidence="4 6" id="KW-0472">Membrane</keyword>
<evidence type="ECO:0000313" key="7">
    <source>
        <dbReference type="EMBL" id="ETW05918.1"/>
    </source>
</evidence>
<feature type="transmembrane region" description="Helical" evidence="6">
    <location>
        <begin position="284"/>
        <end position="309"/>
    </location>
</feature>
<dbReference type="OrthoDB" id="72821at2759"/>
<dbReference type="Pfam" id="PF00335">
    <property type="entry name" value="Tetraspanin"/>
    <property type="match status" value="1"/>
</dbReference>
<evidence type="ECO:0000256" key="6">
    <source>
        <dbReference type="SAM" id="Phobius"/>
    </source>
</evidence>
<comment type="subcellular location">
    <subcellularLocation>
        <location evidence="1">Membrane</location>
        <topology evidence="1">Multi-pass membrane protein</topology>
    </subcellularLocation>
</comment>
<dbReference type="EMBL" id="KI913956">
    <property type="protein sequence ID" value="ETW05918.1"/>
    <property type="molecule type" value="Genomic_DNA"/>
</dbReference>
<dbReference type="InterPro" id="IPR018499">
    <property type="entry name" value="Tetraspanin/Peripherin"/>
</dbReference>
<protein>
    <recommendedName>
        <fullName evidence="8">Tetraspanin</fullName>
    </recommendedName>
</protein>
<evidence type="ECO:0008006" key="8">
    <source>
        <dbReference type="Google" id="ProtNLM"/>
    </source>
</evidence>
<dbReference type="AlphaFoldDB" id="A0A024UK08"/>
<dbReference type="RefSeq" id="XP_008865695.1">
    <property type="nucleotide sequence ID" value="XM_008867473.1"/>
</dbReference>